<sequence>MTVVNPLNAQAFSLGDSVLMTRNPPGPSALSLLLNYTDTAANFPPFIQVSTMWGLETRIATENRSVTFADMPLSISAPPGYLGNGYDSASLRVTGPLDSFTLTRTIGSFVPLSQVQLQAGSGPALAAGFGPDANEFPAGTPVTVYLTAPGLSKPSFGNAVFNLNQQSPAVLITSVVTNTSSAQVVLPAEGSYNMNVVIRNPFETITSTMVLKATAPIRGLQISLVGKTVNVNEPQSIALAFLAISDDSCLSAFESLCRQMTNCTRDAQLTSGWVTAVPNVGLQLLVPAIYTRPGNFLVHVRAHVGTSTVSGSLSITVLDPSAPTTSCLPPDLGFIPSHMTSAATPHTGQSSSETAVRVFGGVRPSLPAK</sequence>
<proteinExistence type="predicted"/>
<protein>
    <submittedName>
        <fullName evidence="1">Uncharacterized protein</fullName>
    </submittedName>
</protein>
<evidence type="ECO:0000313" key="2">
    <source>
        <dbReference type="Proteomes" id="UP001626550"/>
    </source>
</evidence>
<dbReference type="Proteomes" id="UP001626550">
    <property type="component" value="Unassembled WGS sequence"/>
</dbReference>
<dbReference type="AlphaFoldDB" id="A0ABD2PTN5"/>
<evidence type="ECO:0000313" key="1">
    <source>
        <dbReference type="EMBL" id="KAL3310428.1"/>
    </source>
</evidence>
<keyword evidence="2" id="KW-1185">Reference proteome</keyword>
<reference evidence="1 2" key="1">
    <citation type="submission" date="2024-11" db="EMBL/GenBank/DDBJ databases">
        <title>Adaptive evolution of stress response genes in parasites aligns with host niche diversity.</title>
        <authorList>
            <person name="Hahn C."/>
            <person name="Resl P."/>
        </authorList>
    </citation>
    <scope>NUCLEOTIDE SEQUENCE [LARGE SCALE GENOMIC DNA]</scope>
    <source>
        <strain evidence="1">EGGRZ-B1_66</strain>
        <tissue evidence="1">Body</tissue>
    </source>
</reference>
<organism evidence="1 2">
    <name type="scientific">Cichlidogyrus casuarinus</name>
    <dbReference type="NCBI Taxonomy" id="1844966"/>
    <lineage>
        <taxon>Eukaryota</taxon>
        <taxon>Metazoa</taxon>
        <taxon>Spiralia</taxon>
        <taxon>Lophotrochozoa</taxon>
        <taxon>Platyhelminthes</taxon>
        <taxon>Monogenea</taxon>
        <taxon>Monopisthocotylea</taxon>
        <taxon>Dactylogyridea</taxon>
        <taxon>Ancyrocephalidae</taxon>
        <taxon>Cichlidogyrus</taxon>
    </lineage>
</organism>
<name>A0ABD2PTN5_9PLAT</name>
<accession>A0ABD2PTN5</accession>
<feature type="non-terminal residue" evidence="1">
    <location>
        <position position="369"/>
    </location>
</feature>
<gene>
    <name evidence="1" type="ORF">Ciccas_011006</name>
</gene>
<comment type="caution">
    <text evidence="1">The sequence shown here is derived from an EMBL/GenBank/DDBJ whole genome shotgun (WGS) entry which is preliminary data.</text>
</comment>
<dbReference type="EMBL" id="JBJKFK010002961">
    <property type="protein sequence ID" value="KAL3310428.1"/>
    <property type="molecule type" value="Genomic_DNA"/>
</dbReference>